<evidence type="ECO:0000313" key="1">
    <source>
        <dbReference type="EMBL" id="CAG8546473.1"/>
    </source>
</evidence>
<keyword evidence="2" id="KW-1185">Reference proteome</keyword>
<proteinExistence type="predicted"/>
<name>A0ACA9LSH1_9GLOM</name>
<dbReference type="Proteomes" id="UP000789366">
    <property type="component" value="Unassembled WGS sequence"/>
</dbReference>
<gene>
    <name evidence="1" type="ORF">SPELUC_LOCUS5023</name>
</gene>
<protein>
    <submittedName>
        <fullName evidence="1">11857_t:CDS:1</fullName>
    </submittedName>
</protein>
<reference evidence="1" key="1">
    <citation type="submission" date="2021-06" db="EMBL/GenBank/DDBJ databases">
        <authorList>
            <person name="Kallberg Y."/>
            <person name="Tangrot J."/>
            <person name="Rosling A."/>
        </authorList>
    </citation>
    <scope>NUCLEOTIDE SEQUENCE</scope>
    <source>
        <strain evidence="1">28 12/20/2015</strain>
    </source>
</reference>
<accession>A0ACA9LSH1</accession>
<feature type="non-terminal residue" evidence="1">
    <location>
        <position position="1"/>
    </location>
</feature>
<organism evidence="1 2">
    <name type="scientific">Cetraspora pellucida</name>
    <dbReference type="NCBI Taxonomy" id="1433469"/>
    <lineage>
        <taxon>Eukaryota</taxon>
        <taxon>Fungi</taxon>
        <taxon>Fungi incertae sedis</taxon>
        <taxon>Mucoromycota</taxon>
        <taxon>Glomeromycotina</taxon>
        <taxon>Glomeromycetes</taxon>
        <taxon>Diversisporales</taxon>
        <taxon>Gigasporaceae</taxon>
        <taxon>Cetraspora</taxon>
    </lineage>
</organism>
<evidence type="ECO:0000313" key="2">
    <source>
        <dbReference type="Proteomes" id="UP000789366"/>
    </source>
</evidence>
<sequence>PEDPEKLVARLFADNQIESLEGLEDLVFRDNWIGSLEGLENLVFRVILLDNPDTSLLLTLELLISTVLDLVVNNQVEVITKLKFKIL</sequence>
<dbReference type="EMBL" id="CAJVPW010004881">
    <property type="protein sequence ID" value="CAG8546473.1"/>
    <property type="molecule type" value="Genomic_DNA"/>
</dbReference>
<comment type="caution">
    <text evidence="1">The sequence shown here is derived from an EMBL/GenBank/DDBJ whole genome shotgun (WGS) entry which is preliminary data.</text>
</comment>